<evidence type="ECO:0000259" key="4">
    <source>
        <dbReference type="PROSITE" id="PS00662"/>
    </source>
</evidence>
<dbReference type="PANTHER" id="PTHR30258:SF2">
    <property type="entry name" value="COMG OPERON PROTEIN 1"/>
    <property type="match status" value="1"/>
</dbReference>
<dbReference type="Gene3D" id="3.30.300.160">
    <property type="entry name" value="Type II secretion system, protein E, N-terminal domain"/>
    <property type="match status" value="1"/>
</dbReference>
<keyword evidence="3" id="KW-0067">ATP-binding</keyword>
<dbReference type="PATRIC" id="fig|1618573.3.peg.488"/>
<dbReference type="SMART" id="SM00382">
    <property type="entry name" value="AAA"/>
    <property type="match status" value="1"/>
</dbReference>
<dbReference type="InterPro" id="IPR001482">
    <property type="entry name" value="T2SS/T4SS_dom"/>
</dbReference>
<dbReference type="STRING" id="1618573.UT19_C0006G0035"/>
<evidence type="ECO:0000313" key="6">
    <source>
        <dbReference type="Proteomes" id="UP000034932"/>
    </source>
</evidence>
<dbReference type="Proteomes" id="UP000034932">
    <property type="component" value="Unassembled WGS sequence"/>
</dbReference>
<dbReference type="Pfam" id="PF00437">
    <property type="entry name" value="T2SSE"/>
    <property type="match status" value="1"/>
</dbReference>
<name>A0A0G0LS92_9BACT</name>
<dbReference type="EMBL" id="LBVW01000006">
    <property type="protein sequence ID" value="KKQ93907.1"/>
    <property type="molecule type" value="Genomic_DNA"/>
</dbReference>
<dbReference type="Gene3D" id="3.30.450.90">
    <property type="match status" value="1"/>
</dbReference>
<accession>A0A0G0LS92</accession>
<dbReference type="InterPro" id="IPR007831">
    <property type="entry name" value="T2SS_GspE_N"/>
</dbReference>
<dbReference type="SUPFAM" id="SSF160246">
    <property type="entry name" value="EspE N-terminal domain-like"/>
    <property type="match status" value="1"/>
</dbReference>
<evidence type="ECO:0000313" key="5">
    <source>
        <dbReference type="EMBL" id="KKQ93907.1"/>
    </source>
</evidence>
<evidence type="ECO:0000256" key="3">
    <source>
        <dbReference type="ARBA" id="ARBA00022840"/>
    </source>
</evidence>
<proteinExistence type="inferred from homology"/>
<dbReference type="SUPFAM" id="SSF52540">
    <property type="entry name" value="P-loop containing nucleoside triphosphate hydrolases"/>
    <property type="match status" value="1"/>
</dbReference>
<dbReference type="Pfam" id="PF05157">
    <property type="entry name" value="MshEN"/>
    <property type="match status" value="1"/>
</dbReference>
<gene>
    <name evidence="5" type="ORF">UT19_C0006G0035</name>
</gene>
<evidence type="ECO:0000256" key="1">
    <source>
        <dbReference type="ARBA" id="ARBA00006611"/>
    </source>
</evidence>
<sequence length="566" mass="63102">MQLPIETLKKIIVGSGFVSEADFDDAAKSASELNKDVVDTLIFRGAINEDTVGKLIAEHYDIPFANIRRLNIPPEVLSLIPEKMARVYRIIPFGQEGKVLKLAMENPEDFEALEFAKRNTGLEIEQYFATRDDLVRSLGQYKKGIKEDFEKIISENIKKVGTTEVGAEEEEDLAKLAEKVPIIKILDTIFSFAISEKASDIHVERQEEEVVIRFRIDGVLRDIVKFPRGVEAALVARIKILSNLKIDEHRVPQDGRYKFIIDEDVVSLRISIIPGFYGENVVMRLLQETNRPLSLEELGLVGHNLEIIRANITRPHGMILVTGPTGSGKTTTLYSILNILNTIEVKICTIEDPIEYAIGRVTQIQVNPKTGVEFATGLRSLMRHDPDIIMVGEIRDNETAEIAIHSALTGHLVLSTLHTNTAAGAIPRFLDMGSEDFLLASTLNVVIAQRLVRKICSSCIVKYTPDEMIRKKLSKDLGFSLEGQKFYKGQGCGQCNHKGYVGRIGIYEALEVTEKVKNLVTQRATSDEIQKQAASDGMTTMLQDGLDKVSSGLTTIEEVIRVVREN</sequence>
<comment type="similarity">
    <text evidence="1">Belongs to the GSP E family.</text>
</comment>
<dbReference type="InterPro" id="IPR037257">
    <property type="entry name" value="T2SS_E_N_sf"/>
</dbReference>
<dbReference type="GO" id="GO:0016887">
    <property type="term" value="F:ATP hydrolysis activity"/>
    <property type="evidence" value="ECO:0007669"/>
    <property type="project" value="TreeGrafter"/>
</dbReference>
<dbReference type="GO" id="GO:0005524">
    <property type="term" value="F:ATP binding"/>
    <property type="evidence" value="ECO:0007669"/>
    <property type="project" value="UniProtKB-KW"/>
</dbReference>
<dbReference type="GO" id="GO:0005886">
    <property type="term" value="C:plasma membrane"/>
    <property type="evidence" value="ECO:0007669"/>
    <property type="project" value="TreeGrafter"/>
</dbReference>
<keyword evidence="2" id="KW-0547">Nucleotide-binding</keyword>
<dbReference type="PANTHER" id="PTHR30258">
    <property type="entry name" value="TYPE II SECRETION SYSTEM PROTEIN GSPE-RELATED"/>
    <property type="match status" value="1"/>
</dbReference>
<feature type="domain" description="Bacterial type II secretion system protein E" evidence="4">
    <location>
        <begin position="382"/>
        <end position="396"/>
    </location>
</feature>
<reference evidence="5 6" key="1">
    <citation type="journal article" date="2015" name="Nature">
        <title>rRNA introns, odd ribosomes, and small enigmatic genomes across a large radiation of phyla.</title>
        <authorList>
            <person name="Brown C.T."/>
            <person name="Hug L.A."/>
            <person name="Thomas B.C."/>
            <person name="Sharon I."/>
            <person name="Castelle C.J."/>
            <person name="Singh A."/>
            <person name="Wilkins M.J."/>
            <person name="Williams K.H."/>
            <person name="Banfield J.F."/>
        </authorList>
    </citation>
    <scope>NUCLEOTIDE SEQUENCE [LARGE SCALE GENOMIC DNA]</scope>
</reference>
<evidence type="ECO:0000256" key="2">
    <source>
        <dbReference type="ARBA" id="ARBA00022741"/>
    </source>
</evidence>
<protein>
    <submittedName>
        <fullName evidence="5">Type II secretion system protein E (GspE)</fullName>
    </submittedName>
</protein>
<dbReference type="InterPro" id="IPR027417">
    <property type="entry name" value="P-loop_NTPase"/>
</dbReference>
<dbReference type="AlphaFoldDB" id="A0A0G0LS92"/>
<dbReference type="Gene3D" id="3.40.50.300">
    <property type="entry name" value="P-loop containing nucleotide triphosphate hydrolases"/>
    <property type="match status" value="1"/>
</dbReference>
<organism evidence="5 6">
    <name type="scientific">Candidatus Woesebacteria bacterium GW2011_GWB1_39_10b</name>
    <dbReference type="NCBI Taxonomy" id="1618573"/>
    <lineage>
        <taxon>Bacteria</taxon>
        <taxon>Candidatus Woeseibacteriota</taxon>
    </lineage>
</organism>
<comment type="caution">
    <text evidence="5">The sequence shown here is derived from an EMBL/GenBank/DDBJ whole genome shotgun (WGS) entry which is preliminary data.</text>
</comment>
<dbReference type="FunFam" id="3.40.50.300:FF:000398">
    <property type="entry name" value="Type IV pilus assembly ATPase PilB"/>
    <property type="match status" value="1"/>
</dbReference>
<dbReference type="PROSITE" id="PS00662">
    <property type="entry name" value="T2SP_E"/>
    <property type="match status" value="1"/>
</dbReference>
<dbReference type="CDD" id="cd01129">
    <property type="entry name" value="PulE-GspE-like"/>
    <property type="match status" value="1"/>
</dbReference>
<dbReference type="InterPro" id="IPR003593">
    <property type="entry name" value="AAA+_ATPase"/>
</dbReference>